<keyword evidence="6" id="KW-0804">Transcription</keyword>
<dbReference type="GO" id="GO:0008934">
    <property type="term" value="F:inositol monophosphate 1-phosphatase activity"/>
    <property type="evidence" value="ECO:0007669"/>
    <property type="project" value="InterPro"/>
</dbReference>
<comment type="cofactor">
    <cofactor evidence="2 8 9">
        <name>Mg(2+)</name>
        <dbReference type="ChEBI" id="CHEBI:18420"/>
    </cofactor>
</comment>
<evidence type="ECO:0000256" key="3">
    <source>
        <dbReference type="ARBA" id="ARBA00009759"/>
    </source>
</evidence>
<dbReference type="PRINTS" id="PR00377">
    <property type="entry name" value="IMPHPHTASES"/>
</dbReference>
<dbReference type="PROSITE" id="PS00630">
    <property type="entry name" value="IMP_2"/>
    <property type="match status" value="1"/>
</dbReference>
<feature type="binding site" evidence="8">
    <location>
        <position position="87"/>
    </location>
    <ligand>
        <name>Mg(2+)</name>
        <dbReference type="ChEBI" id="CHEBI:18420"/>
        <label>1</label>
        <note>catalytic</note>
    </ligand>
</feature>
<evidence type="ECO:0000313" key="10">
    <source>
        <dbReference type="EMBL" id="AGA89868.1"/>
    </source>
</evidence>
<accession>L0GSX1</accession>
<dbReference type="GO" id="GO:0046854">
    <property type="term" value="P:phosphatidylinositol phosphate biosynthetic process"/>
    <property type="evidence" value="ECO:0007669"/>
    <property type="project" value="InterPro"/>
</dbReference>
<dbReference type="GO" id="GO:0006020">
    <property type="term" value="P:inositol metabolic process"/>
    <property type="evidence" value="ECO:0007669"/>
    <property type="project" value="TreeGrafter"/>
</dbReference>
<evidence type="ECO:0000256" key="2">
    <source>
        <dbReference type="ARBA" id="ARBA00001946"/>
    </source>
</evidence>
<evidence type="ECO:0000313" key="11">
    <source>
        <dbReference type="Proteomes" id="UP000010816"/>
    </source>
</evidence>
<dbReference type="InterPro" id="IPR020583">
    <property type="entry name" value="Inositol_monoP_metal-BS"/>
</dbReference>
<dbReference type="GO" id="GO:0007165">
    <property type="term" value="P:signal transduction"/>
    <property type="evidence" value="ECO:0007669"/>
    <property type="project" value="TreeGrafter"/>
</dbReference>
<evidence type="ECO:0000256" key="4">
    <source>
        <dbReference type="ARBA" id="ARBA00022723"/>
    </source>
</evidence>
<dbReference type="GO" id="GO:0046872">
    <property type="term" value="F:metal ion binding"/>
    <property type="evidence" value="ECO:0007669"/>
    <property type="project" value="UniProtKB-KW"/>
</dbReference>
<sequence>MSAMNPMLNIATRAARQAGRLLLRHFDRTDQLTIHDKGRNDFVTEVDRAAEASIVNELRSKYPSHAILAEESGHHGDGDIVWIIDPLDGTTNYLHGFPQFAVSIGLKYRGKLELGVVYNPLSEEMFTAARGQGAHLNDRRIRVAKRTGLDGALIGTGFPFRDQQNMDRYLGMLRAMMQEAAGIRRPGSASLDLAYVAAGRLDGFWELGLAPWDLAGGAVLIAEAGGTATNLAGGSDFLNTGNLIAGNLKVHQAMLSRIRPFLDDNLPA</sequence>
<dbReference type="EC" id="3.1.3.25" evidence="9"/>
<dbReference type="PANTHER" id="PTHR20854">
    <property type="entry name" value="INOSITOL MONOPHOSPHATASE"/>
    <property type="match status" value="1"/>
</dbReference>
<dbReference type="InterPro" id="IPR033942">
    <property type="entry name" value="IMPase"/>
</dbReference>
<dbReference type="CDD" id="cd01639">
    <property type="entry name" value="IMPase"/>
    <property type="match status" value="1"/>
</dbReference>
<dbReference type="KEGG" id="tmb:Thimo_1064"/>
<keyword evidence="5 9" id="KW-0378">Hydrolase</keyword>
<name>L0GSX1_9GAMM</name>
<dbReference type="EMBL" id="CP003051">
    <property type="protein sequence ID" value="AGA89868.1"/>
    <property type="molecule type" value="Genomic_DNA"/>
</dbReference>
<dbReference type="GO" id="GO:0031564">
    <property type="term" value="P:transcription antitermination"/>
    <property type="evidence" value="ECO:0007669"/>
    <property type="project" value="UniProtKB-KW"/>
</dbReference>
<dbReference type="PROSITE" id="PS00629">
    <property type="entry name" value="IMP_1"/>
    <property type="match status" value="1"/>
</dbReference>
<gene>
    <name evidence="10" type="ORF">Thimo_1064</name>
</gene>
<evidence type="ECO:0000256" key="6">
    <source>
        <dbReference type="ARBA" id="ARBA00022814"/>
    </source>
</evidence>
<feature type="binding site" evidence="8">
    <location>
        <position position="70"/>
    </location>
    <ligand>
        <name>Mg(2+)</name>
        <dbReference type="ChEBI" id="CHEBI:18420"/>
        <label>1</label>
        <note>catalytic</note>
    </ligand>
</feature>
<dbReference type="AlphaFoldDB" id="L0GSX1"/>
<evidence type="ECO:0000256" key="7">
    <source>
        <dbReference type="ARBA" id="ARBA00022842"/>
    </source>
</evidence>
<feature type="binding site" evidence="8">
    <location>
        <position position="85"/>
    </location>
    <ligand>
        <name>Mg(2+)</name>
        <dbReference type="ChEBI" id="CHEBI:18420"/>
        <label>1</label>
        <note>catalytic</note>
    </ligand>
</feature>
<keyword evidence="6" id="KW-0889">Transcription antitermination</keyword>
<comment type="similarity">
    <text evidence="3 9">Belongs to the inositol monophosphatase superfamily.</text>
</comment>
<organism evidence="10 11">
    <name type="scientific">Thioflavicoccus mobilis 8321</name>
    <dbReference type="NCBI Taxonomy" id="765912"/>
    <lineage>
        <taxon>Bacteria</taxon>
        <taxon>Pseudomonadati</taxon>
        <taxon>Pseudomonadota</taxon>
        <taxon>Gammaproteobacteria</taxon>
        <taxon>Chromatiales</taxon>
        <taxon>Chromatiaceae</taxon>
        <taxon>Thioflavicoccus</taxon>
    </lineage>
</organism>
<reference evidence="10 11" key="1">
    <citation type="submission" date="2011-09" db="EMBL/GenBank/DDBJ databases">
        <title>Complete sequence of chromosome of Thioflavicoccus mobilis 8321.</title>
        <authorList>
            <consortium name="US DOE Joint Genome Institute"/>
            <person name="Lucas S."/>
            <person name="Han J."/>
            <person name="Lapidus A."/>
            <person name="Cheng J.-F."/>
            <person name="Goodwin L."/>
            <person name="Pitluck S."/>
            <person name="Peters L."/>
            <person name="Ovchinnikova G."/>
            <person name="Lu M."/>
            <person name="Detter J.C."/>
            <person name="Han C."/>
            <person name="Tapia R."/>
            <person name="Land M."/>
            <person name="Hauser L."/>
            <person name="Kyrpides N."/>
            <person name="Ivanova N."/>
            <person name="Pagani I."/>
            <person name="Vogl K."/>
            <person name="Liu Z."/>
            <person name="Imhoff J."/>
            <person name="Thiel V."/>
            <person name="Frigaard N.-U."/>
            <person name="Bryant D."/>
            <person name="Woyke T."/>
        </authorList>
    </citation>
    <scope>NUCLEOTIDE SEQUENCE [LARGE SCALE GENOMIC DNA]</scope>
    <source>
        <strain evidence="10 11">8321</strain>
    </source>
</reference>
<dbReference type="FunFam" id="3.30.540.10:FF:000003">
    <property type="entry name" value="Inositol-1-monophosphatase"/>
    <property type="match status" value="1"/>
</dbReference>
<feature type="binding site" evidence="8">
    <location>
        <position position="88"/>
    </location>
    <ligand>
        <name>Mg(2+)</name>
        <dbReference type="ChEBI" id="CHEBI:18420"/>
        <label>1</label>
        <note>catalytic</note>
    </ligand>
</feature>
<keyword evidence="7 8" id="KW-0460">Magnesium</keyword>
<dbReference type="HOGENOM" id="CLU_044118_0_4_6"/>
<keyword evidence="6" id="KW-0805">Transcription regulation</keyword>
<keyword evidence="4 8" id="KW-0479">Metal-binding</keyword>
<dbReference type="Proteomes" id="UP000010816">
    <property type="component" value="Chromosome"/>
</dbReference>
<dbReference type="PRINTS" id="PR01959">
    <property type="entry name" value="SBIMPHPHTASE"/>
</dbReference>
<keyword evidence="11" id="KW-1185">Reference proteome</keyword>
<dbReference type="Pfam" id="PF00459">
    <property type="entry name" value="Inositol_P"/>
    <property type="match status" value="1"/>
</dbReference>
<feature type="binding site" evidence="8">
    <location>
        <position position="213"/>
    </location>
    <ligand>
        <name>Mg(2+)</name>
        <dbReference type="ChEBI" id="CHEBI:18420"/>
        <label>1</label>
        <note>catalytic</note>
    </ligand>
</feature>
<comment type="catalytic activity">
    <reaction evidence="1 9">
        <text>a myo-inositol phosphate + H2O = myo-inositol + phosphate</text>
        <dbReference type="Rhea" id="RHEA:24056"/>
        <dbReference type="ChEBI" id="CHEBI:15377"/>
        <dbReference type="ChEBI" id="CHEBI:17268"/>
        <dbReference type="ChEBI" id="CHEBI:43474"/>
        <dbReference type="ChEBI" id="CHEBI:84139"/>
        <dbReference type="EC" id="3.1.3.25"/>
    </reaction>
</comment>
<evidence type="ECO:0000256" key="9">
    <source>
        <dbReference type="RuleBase" id="RU364068"/>
    </source>
</evidence>
<dbReference type="STRING" id="765912.Thimo_1064"/>
<dbReference type="InterPro" id="IPR000760">
    <property type="entry name" value="Inositol_monophosphatase-like"/>
</dbReference>
<protein>
    <recommendedName>
        <fullName evidence="9">Inositol-1-monophosphatase</fullName>
        <ecNumber evidence="9">3.1.3.25</ecNumber>
    </recommendedName>
</protein>
<evidence type="ECO:0000256" key="5">
    <source>
        <dbReference type="ARBA" id="ARBA00022801"/>
    </source>
</evidence>
<dbReference type="InterPro" id="IPR020550">
    <property type="entry name" value="Inositol_monophosphatase_CS"/>
</dbReference>
<proteinExistence type="inferred from homology"/>
<dbReference type="Gene3D" id="3.40.190.80">
    <property type="match status" value="1"/>
</dbReference>
<dbReference type="Gene3D" id="3.30.540.10">
    <property type="entry name" value="Fructose-1,6-Bisphosphatase, subunit A, domain 1"/>
    <property type="match status" value="1"/>
</dbReference>
<dbReference type="eggNOG" id="COG0483">
    <property type="taxonomic scope" value="Bacteria"/>
</dbReference>
<dbReference type="PATRIC" id="fig|765912.4.peg.1028"/>
<dbReference type="InterPro" id="IPR022337">
    <property type="entry name" value="Inositol_monophosphatase_SuhB"/>
</dbReference>
<evidence type="ECO:0000256" key="1">
    <source>
        <dbReference type="ARBA" id="ARBA00001033"/>
    </source>
</evidence>
<dbReference type="SUPFAM" id="SSF56655">
    <property type="entry name" value="Carbohydrate phosphatase"/>
    <property type="match status" value="1"/>
</dbReference>
<evidence type="ECO:0000256" key="8">
    <source>
        <dbReference type="PIRSR" id="PIRSR600760-2"/>
    </source>
</evidence>
<dbReference type="PANTHER" id="PTHR20854:SF4">
    <property type="entry name" value="INOSITOL-1-MONOPHOSPHATASE-RELATED"/>
    <property type="match status" value="1"/>
</dbReference>